<dbReference type="InterPro" id="IPR004675">
    <property type="entry name" value="AhpD_core"/>
</dbReference>
<keyword evidence="3" id="KW-1185">Reference proteome</keyword>
<dbReference type="PANTHER" id="PTHR34846">
    <property type="entry name" value="4-CARBOXYMUCONOLACTONE DECARBOXYLASE FAMILY PROTEIN (AFU_ORTHOLOGUE AFUA_6G11590)"/>
    <property type="match status" value="1"/>
</dbReference>
<dbReference type="AlphaFoldDB" id="A0A5B8M5K2"/>
<protein>
    <submittedName>
        <fullName evidence="2">Carboxymuconolactone decarboxylase family protein</fullName>
    </submittedName>
</protein>
<dbReference type="Proteomes" id="UP000320216">
    <property type="component" value="Chromosome"/>
</dbReference>
<dbReference type="SUPFAM" id="SSF69118">
    <property type="entry name" value="AhpD-like"/>
    <property type="match status" value="1"/>
</dbReference>
<dbReference type="Pfam" id="PF02627">
    <property type="entry name" value="CMD"/>
    <property type="match status" value="1"/>
</dbReference>
<dbReference type="PANTHER" id="PTHR34846:SF5">
    <property type="entry name" value="CARBOXYMUCONOLACTONE DECARBOXYLASE-LIKE DOMAIN-CONTAINING PROTEIN"/>
    <property type="match status" value="1"/>
</dbReference>
<dbReference type="GO" id="GO:0051920">
    <property type="term" value="F:peroxiredoxin activity"/>
    <property type="evidence" value="ECO:0007669"/>
    <property type="project" value="InterPro"/>
</dbReference>
<accession>A0A5B8M5K2</accession>
<dbReference type="InterPro" id="IPR029032">
    <property type="entry name" value="AhpD-like"/>
</dbReference>
<organism evidence="2 3">
    <name type="scientific">Humibacter ginsenosidimutans</name>
    <dbReference type="NCBI Taxonomy" id="2599293"/>
    <lineage>
        <taxon>Bacteria</taxon>
        <taxon>Bacillati</taxon>
        <taxon>Actinomycetota</taxon>
        <taxon>Actinomycetes</taxon>
        <taxon>Micrococcales</taxon>
        <taxon>Microbacteriaceae</taxon>
        <taxon>Humibacter</taxon>
    </lineage>
</organism>
<proteinExistence type="predicted"/>
<evidence type="ECO:0000313" key="3">
    <source>
        <dbReference type="Proteomes" id="UP000320216"/>
    </source>
</evidence>
<evidence type="ECO:0000259" key="1">
    <source>
        <dbReference type="Pfam" id="PF02627"/>
    </source>
</evidence>
<gene>
    <name evidence="2" type="ORF">FPZ11_11050</name>
</gene>
<dbReference type="EMBL" id="CP042305">
    <property type="protein sequence ID" value="QDZ15224.1"/>
    <property type="molecule type" value="Genomic_DNA"/>
</dbReference>
<evidence type="ECO:0000313" key="2">
    <source>
        <dbReference type="EMBL" id="QDZ15224.1"/>
    </source>
</evidence>
<dbReference type="InterPro" id="IPR003779">
    <property type="entry name" value="CMD-like"/>
</dbReference>
<dbReference type="NCBIfam" id="TIGR00778">
    <property type="entry name" value="ahpD_dom"/>
    <property type="match status" value="1"/>
</dbReference>
<dbReference type="Gene3D" id="1.20.1290.10">
    <property type="entry name" value="AhpD-like"/>
    <property type="match status" value="1"/>
</dbReference>
<feature type="domain" description="Carboxymuconolactone decarboxylase-like" evidence="1">
    <location>
        <begin position="25"/>
        <end position="106"/>
    </location>
</feature>
<dbReference type="RefSeq" id="WP_146320888.1">
    <property type="nucleotide sequence ID" value="NZ_CP042305.1"/>
</dbReference>
<reference evidence="2 3" key="1">
    <citation type="submission" date="2019-07" db="EMBL/GenBank/DDBJ databases">
        <title>Full genome sequence of Humibacter sp. WJ7-1.</title>
        <authorList>
            <person name="Im W.-T."/>
        </authorList>
    </citation>
    <scope>NUCLEOTIDE SEQUENCE [LARGE SCALE GENOMIC DNA]</scope>
    <source>
        <strain evidence="2 3">WJ7-1</strain>
    </source>
</reference>
<sequence>MTESEPIVLPAVRFDFDELAPGFSRALAHLDHAASVELDKAEIPIGLRNLVKLRASQLNGCSYCVDLHSRDARDGGESFQRIAAVAVWDEAHFFTARERAAFALTDAVTRVSETHVPDGVVAAALDVYTPVEVSALLALIVSINAWNEVGVTARCWRAEPETEEAPQTSSM</sequence>
<dbReference type="OrthoDB" id="9801997at2"/>
<dbReference type="KEGG" id="huw:FPZ11_11050"/>
<name>A0A5B8M5K2_9MICO</name>